<gene>
    <name evidence="4" type="ORF">GIB67_018533</name>
</gene>
<dbReference type="GO" id="GO:0005524">
    <property type="term" value="F:ATP binding"/>
    <property type="evidence" value="ECO:0007669"/>
    <property type="project" value="InterPro"/>
</dbReference>
<comment type="caution">
    <text evidence="4">The sequence shown here is derived from an EMBL/GenBank/DDBJ whole genome shotgun (WGS) entry which is preliminary data.</text>
</comment>
<evidence type="ECO:0000313" key="4">
    <source>
        <dbReference type="EMBL" id="KAF6146880.1"/>
    </source>
</evidence>
<comment type="similarity">
    <text evidence="2">Belongs to the TRAFAC class myosin-kinesin ATPase superfamily. Kinesin family.</text>
</comment>
<dbReference type="GO" id="GO:0003777">
    <property type="term" value="F:microtubule motor activity"/>
    <property type="evidence" value="ECO:0007669"/>
    <property type="project" value="InterPro"/>
</dbReference>
<keyword evidence="1" id="KW-0505">Motor protein</keyword>
<feature type="domain" description="Kinesin motor" evidence="3">
    <location>
        <begin position="1"/>
        <end position="71"/>
    </location>
</feature>
<evidence type="ECO:0000256" key="1">
    <source>
        <dbReference type="ARBA" id="ARBA00023175"/>
    </source>
</evidence>
<dbReference type="GO" id="GO:0007018">
    <property type="term" value="P:microtubule-based movement"/>
    <property type="evidence" value="ECO:0007669"/>
    <property type="project" value="InterPro"/>
</dbReference>
<evidence type="ECO:0000256" key="2">
    <source>
        <dbReference type="PROSITE-ProRule" id="PRU00283"/>
    </source>
</evidence>
<accession>A0A7J7LWI1</accession>
<evidence type="ECO:0000259" key="3">
    <source>
        <dbReference type="PROSITE" id="PS50067"/>
    </source>
</evidence>
<keyword evidence="5" id="KW-1185">Reference proteome</keyword>
<sequence>VWVMQVKVTYIQVLPQPTLLLTETQQTCELLQIRGIYTHLSKFKRLFMQTLPVVTSVLDGLNVSIFAYGET</sequence>
<name>A0A7J7LWI1_9MAGN</name>
<feature type="non-terminal residue" evidence="4">
    <location>
        <position position="1"/>
    </location>
</feature>
<dbReference type="Proteomes" id="UP000541444">
    <property type="component" value="Unassembled WGS sequence"/>
</dbReference>
<protein>
    <recommendedName>
        <fullName evidence="3">Kinesin motor domain-containing protein</fullName>
    </recommendedName>
</protein>
<proteinExistence type="inferred from homology"/>
<dbReference type="AlphaFoldDB" id="A0A7J7LWI1"/>
<dbReference type="InterPro" id="IPR001752">
    <property type="entry name" value="Kinesin_motor_dom"/>
</dbReference>
<dbReference type="EMBL" id="JACGCM010001954">
    <property type="protein sequence ID" value="KAF6146880.1"/>
    <property type="molecule type" value="Genomic_DNA"/>
</dbReference>
<reference evidence="4 5" key="1">
    <citation type="journal article" date="2020" name="IScience">
        <title>Genome Sequencing of the Endangered Kingdonia uniflora (Circaeasteraceae, Ranunculales) Reveals Potential Mechanisms of Evolutionary Specialization.</title>
        <authorList>
            <person name="Sun Y."/>
            <person name="Deng T."/>
            <person name="Zhang A."/>
            <person name="Moore M.J."/>
            <person name="Landis J.B."/>
            <person name="Lin N."/>
            <person name="Zhang H."/>
            <person name="Zhang X."/>
            <person name="Huang J."/>
            <person name="Zhang X."/>
            <person name="Sun H."/>
            <person name="Wang H."/>
        </authorList>
    </citation>
    <scope>NUCLEOTIDE SEQUENCE [LARGE SCALE GENOMIC DNA]</scope>
    <source>
        <strain evidence="4">TB1705</strain>
        <tissue evidence="4">Leaf</tissue>
    </source>
</reference>
<organism evidence="4 5">
    <name type="scientific">Kingdonia uniflora</name>
    <dbReference type="NCBI Taxonomy" id="39325"/>
    <lineage>
        <taxon>Eukaryota</taxon>
        <taxon>Viridiplantae</taxon>
        <taxon>Streptophyta</taxon>
        <taxon>Embryophyta</taxon>
        <taxon>Tracheophyta</taxon>
        <taxon>Spermatophyta</taxon>
        <taxon>Magnoliopsida</taxon>
        <taxon>Ranunculales</taxon>
        <taxon>Circaeasteraceae</taxon>
        <taxon>Kingdonia</taxon>
    </lineage>
</organism>
<dbReference type="PROSITE" id="PS50067">
    <property type="entry name" value="KINESIN_MOTOR_2"/>
    <property type="match status" value="1"/>
</dbReference>
<comment type="caution">
    <text evidence="2">Lacks conserved residue(s) required for the propagation of feature annotation.</text>
</comment>
<evidence type="ECO:0000313" key="5">
    <source>
        <dbReference type="Proteomes" id="UP000541444"/>
    </source>
</evidence>
<dbReference type="GO" id="GO:0008017">
    <property type="term" value="F:microtubule binding"/>
    <property type="evidence" value="ECO:0007669"/>
    <property type="project" value="InterPro"/>
</dbReference>